<feature type="transmembrane region" description="Helical" evidence="10">
    <location>
        <begin position="72"/>
        <end position="89"/>
    </location>
</feature>
<organism evidence="12 13">
    <name type="scientific">Actinoplanes lutulentus</name>
    <dbReference type="NCBI Taxonomy" id="1287878"/>
    <lineage>
        <taxon>Bacteria</taxon>
        <taxon>Bacillati</taxon>
        <taxon>Actinomycetota</taxon>
        <taxon>Actinomycetes</taxon>
        <taxon>Micromonosporales</taxon>
        <taxon>Micromonosporaceae</taxon>
        <taxon>Actinoplanes</taxon>
    </lineage>
</organism>
<feature type="region of interest" description="Disordered" evidence="9">
    <location>
        <begin position="1"/>
        <end position="21"/>
    </location>
</feature>
<feature type="transmembrane region" description="Helical" evidence="10">
    <location>
        <begin position="32"/>
        <end position="57"/>
    </location>
</feature>
<dbReference type="EMBL" id="QLMJ01000027">
    <property type="protein sequence ID" value="RAK26469.1"/>
    <property type="molecule type" value="Genomic_DNA"/>
</dbReference>
<evidence type="ECO:0000256" key="3">
    <source>
        <dbReference type="ARBA" id="ARBA00022475"/>
    </source>
</evidence>
<evidence type="ECO:0000256" key="7">
    <source>
        <dbReference type="ARBA" id="ARBA00023136"/>
    </source>
</evidence>
<dbReference type="InterPro" id="IPR007387">
    <property type="entry name" value="TRAP_DctQ"/>
</dbReference>
<dbReference type="OrthoDB" id="3557025at2"/>
<comment type="caution">
    <text evidence="12">The sequence shown here is derived from an EMBL/GenBank/DDBJ whole genome shotgun (WGS) entry which is preliminary data.</text>
</comment>
<evidence type="ECO:0000313" key="13">
    <source>
        <dbReference type="Proteomes" id="UP000249341"/>
    </source>
</evidence>
<evidence type="ECO:0000256" key="6">
    <source>
        <dbReference type="ARBA" id="ARBA00022989"/>
    </source>
</evidence>
<evidence type="ECO:0000256" key="2">
    <source>
        <dbReference type="ARBA" id="ARBA00022448"/>
    </source>
</evidence>
<name>A0A327YYG0_9ACTN</name>
<gene>
    <name evidence="12" type="ORF">B0I29_12759</name>
</gene>
<dbReference type="GO" id="GO:0015740">
    <property type="term" value="P:C4-dicarboxylate transport"/>
    <property type="evidence" value="ECO:0007669"/>
    <property type="project" value="TreeGrafter"/>
</dbReference>
<evidence type="ECO:0000256" key="9">
    <source>
        <dbReference type="SAM" id="MobiDB-lite"/>
    </source>
</evidence>
<accession>A0A327YYG0</accession>
<keyword evidence="13" id="KW-1185">Reference proteome</keyword>
<reference evidence="12 13" key="1">
    <citation type="submission" date="2018-06" db="EMBL/GenBank/DDBJ databases">
        <title>Genomic Encyclopedia of Type Strains, Phase III (KMG-III): the genomes of soil and plant-associated and newly described type strains.</title>
        <authorList>
            <person name="Whitman W."/>
        </authorList>
    </citation>
    <scope>NUCLEOTIDE SEQUENCE [LARGE SCALE GENOMIC DNA]</scope>
    <source>
        <strain evidence="12 13">CGMCC 4.7090</strain>
    </source>
</reference>
<feature type="domain" description="Tripartite ATP-independent periplasmic transporters DctQ component" evidence="11">
    <location>
        <begin position="48"/>
        <end position="176"/>
    </location>
</feature>
<protein>
    <submittedName>
        <fullName evidence="12">TRAP-type C4-dicarboxylate transport system permease small subunit</fullName>
    </submittedName>
</protein>
<keyword evidence="4" id="KW-0997">Cell inner membrane</keyword>
<evidence type="ECO:0000256" key="8">
    <source>
        <dbReference type="ARBA" id="ARBA00038436"/>
    </source>
</evidence>
<feature type="transmembrane region" description="Helical" evidence="10">
    <location>
        <begin position="110"/>
        <end position="132"/>
    </location>
</feature>
<dbReference type="Pfam" id="PF04290">
    <property type="entry name" value="DctQ"/>
    <property type="match status" value="1"/>
</dbReference>
<dbReference type="RefSeq" id="WP_111654587.1">
    <property type="nucleotide sequence ID" value="NZ_JACHWI010000006.1"/>
</dbReference>
<keyword evidence="3" id="KW-1003">Cell membrane</keyword>
<sequence>MTAESVAAPGDPQPAPQSDEDVRWREPRVLRVWASIELWIACLALTMIFLSVLWQVISRYVPALNWPGVGEVANYSLIVLTFIMVGYLIGNNGHITIQVIDYLVKGRAFVVVKAVSAALTGLICAVLVWEAWALIQAYPTRTTAALGIPIWTLYAIPMLGFASGTVRAFIRVFTATREDVPFDAAEAK</sequence>
<evidence type="ECO:0000259" key="11">
    <source>
        <dbReference type="Pfam" id="PF04290"/>
    </source>
</evidence>
<evidence type="ECO:0000313" key="12">
    <source>
        <dbReference type="EMBL" id="RAK26469.1"/>
    </source>
</evidence>
<proteinExistence type="inferred from homology"/>
<keyword evidence="7 10" id="KW-0472">Membrane</keyword>
<evidence type="ECO:0000256" key="5">
    <source>
        <dbReference type="ARBA" id="ARBA00022692"/>
    </source>
</evidence>
<keyword evidence="5 10" id="KW-0812">Transmembrane</keyword>
<keyword evidence="2" id="KW-0813">Transport</keyword>
<comment type="subcellular location">
    <subcellularLocation>
        <location evidence="1">Cell inner membrane</location>
        <topology evidence="1">Multi-pass membrane protein</topology>
    </subcellularLocation>
</comment>
<comment type="similarity">
    <text evidence="8">Belongs to the TRAP transporter small permease family.</text>
</comment>
<feature type="transmembrane region" description="Helical" evidence="10">
    <location>
        <begin position="144"/>
        <end position="162"/>
    </location>
</feature>
<keyword evidence="6 10" id="KW-1133">Transmembrane helix</keyword>
<dbReference type="GO" id="GO:0005886">
    <property type="term" value="C:plasma membrane"/>
    <property type="evidence" value="ECO:0007669"/>
    <property type="project" value="UniProtKB-SubCell"/>
</dbReference>
<dbReference type="Proteomes" id="UP000249341">
    <property type="component" value="Unassembled WGS sequence"/>
</dbReference>
<dbReference type="AlphaFoldDB" id="A0A327YYG0"/>
<evidence type="ECO:0000256" key="4">
    <source>
        <dbReference type="ARBA" id="ARBA00022519"/>
    </source>
</evidence>
<dbReference type="PANTHER" id="PTHR35011:SF2">
    <property type="entry name" value="2,3-DIKETO-L-GULONATE TRAP TRANSPORTER SMALL PERMEASE PROTEIN YIAM"/>
    <property type="match status" value="1"/>
</dbReference>
<dbReference type="GO" id="GO:0022857">
    <property type="term" value="F:transmembrane transporter activity"/>
    <property type="evidence" value="ECO:0007669"/>
    <property type="project" value="TreeGrafter"/>
</dbReference>
<evidence type="ECO:0000256" key="1">
    <source>
        <dbReference type="ARBA" id="ARBA00004429"/>
    </source>
</evidence>
<dbReference type="InterPro" id="IPR055348">
    <property type="entry name" value="DctQ"/>
</dbReference>
<evidence type="ECO:0000256" key="10">
    <source>
        <dbReference type="SAM" id="Phobius"/>
    </source>
</evidence>
<dbReference type="PANTHER" id="PTHR35011">
    <property type="entry name" value="2,3-DIKETO-L-GULONATE TRAP TRANSPORTER SMALL PERMEASE PROTEIN YIAM"/>
    <property type="match status" value="1"/>
</dbReference>